<evidence type="ECO:0000256" key="5">
    <source>
        <dbReference type="PIRSR" id="PIRSR602401-1"/>
    </source>
</evidence>
<evidence type="ECO:0000313" key="7">
    <source>
        <dbReference type="EMBL" id="CDH49794.1"/>
    </source>
</evidence>
<protein>
    <submittedName>
        <fullName evidence="7">Cytochrome p450</fullName>
    </submittedName>
</protein>
<comment type="cofactor">
    <cofactor evidence="5">
        <name>heme</name>
        <dbReference type="ChEBI" id="CHEBI:30413"/>
    </cofactor>
</comment>
<dbReference type="EMBL" id="CBTN010000004">
    <property type="protein sequence ID" value="CDH49794.1"/>
    <property type="molecule type" value="Genomic_DNA"/>
</dbReference>
<sequence length="481" mass="55163">MDDIKRHASLSTAVAAVAVLFTSSTLSYHYISRSSKKNEYREIPLAKGSMPYFDDIPGIMMAEQNANNEEPILRVNMGCRPWMIIMDRHLAHERIAEWSATTTVIQYLSPKHLDTTGAVHILEKESDCVVNRLISFHDEPMGVGVLRHLKLFTMNVILTLGFDQRIEHPDDPFFNTMLQLIETSIQHADPFFDRRAFLPLIMGLIDWCTGTEKKLTRLMEQVRDPILKQLIRDGIDSGKECLAKKLNDMKDEDVNDKAIIGACYDFIVAGTDTVSTTLSWAMVILCNHPKEQRQLQAEMDAFTEKYKRLPKFEERDHFPLLNSTQKECMRMRCVSPLGLARRVVKDTVCRDYLIPKGTTLCGNIYLMNHDPHAYPDPYRFKIDRFLNNPRPMSTLAKAKAEERDQFTFGFGRRLCPGAYLAEMEMFYIWVRLLVRATIEPPLDQAGNPVCPDMNKIGNGGAIIFPAQDELRFIRRENPLNL</sequence>
<comment type="similarity">
    <text evidence="6">Belongs to the cytochrome P450 family.</text>
</comment>
<keyword evidence="4 6" id="KW-0503">Monooxygenase</keyword>
<dbReference type="GO" id="GO:0020037">
    <property type="term" value="F:heme binding"/>
    <property type="evidence" value="ECO:0007669"/>
    <property type="project" value="InterPro"/>
</dbReference>
<dbReference type="InterPro" id="IPR002401">
    <property type="entry name" value="Cyt_P450_E_grp-I"/>
</dbReference>
<evidence type="ECO:0000256" key="4">
    <source>
        <dbReference type="ARBA" id="ARBA00023033"/>
    </source>
</evidence>
<dbReference type="VEuPathDB" id="FungiDB:LCOR_01526.1"/>
<evidence type="ECO:0000256" key="1">
    <source>
        <dbReference type="ARBA" id="ARBA00022723"/>
    </source>
</evidence>
<dbReference type="InterPro" id="IPR001128">
    <property type="entry name" value="Cyt_P450"/>
</dbReference>
<feature type="binding site" description="axial binding residue" evidence="5">
    <location>
        <position position="415"/>
    </location>
    <ligand>
        <name>heme</name>
        <dbReference type="ChEBI" id="CHEBI:30413"/>
    </ligand>
    <ligandPart>
        <name>Fe</name>
        <dbReference type="ChEBI" id="CHEBI:18248"/>
    </ligandPart>
</feature>
<gene>
    <name evidence="7" type="ORF">LCOR_01526.1</name>
</gene>
<proteinExistence type="inferred from homology"/>
<evidence type="ECO:0000256" key="6">
    <source>
        <dbReference type="RuleBase" id="RU000461"/>
    </source>
</evidence>
<evidence type="ECO:0000256" key="2">
    <source>
        <dbReference type="ARBA" id="ARBA00023002"/>
    </source>
</evidence>
<dbReference type="AlphaFoldDB" id="A0A068RIH9"/>
<dbReference type="Gene3D" id="1.10.630.10">
    <property type="entry name" value="Cytochrome P450"/>
    <property type="match status" value="1"/>
</dbReference>
<dbReference type="InterPro" id="IPR050364">
    <property type="entry name" value="Cytochrome_P450_fung"/>
</dbReference>
<comment type="caution">
    <text evidence="7">The sequence shown here is derived from an EMBL/GenBank/DDBJ whole genome shotgun (WGS) entry which is preliminary data.</text>
</comment>
<dbReference type="PRINTS" id="PR00463">
    <property type="entry name" value="EP450I"/>
</dbReference>
<name>A0A068RIH9_9FUNG</name>
<keyword evidence="3 5" id="KW-0408">Iron</keyword>
<dbReference type="PRINTS" id="PR00385">
    <property type="entry name" value="P450"/>
</dbReference>
<dbReference type="GO" id="GO:0004497">
    <property type="term" value="F:monooxygenase activity"/>
    <property type="evidence" value="ECO:0007669"/>
    <property type="project" value="UniProtKB-KW"/>
</dbReference>
<dbReference type="GO" id="GO:0005506">
    <property type="term" value="F:iron ion binding"/>
    <property type="evidence" value="ECO:0007669"/>
    <property type="project" value="InterPro"/>
</dbReference>
<dbReference type="GO" id="GO:0016705">
    <property type="term" value="F:oxidoreductase activity, acting on paired donors, with incorporation or reduction of molecular oxygen"/>
    <property type="evidence" value="ECO:0007669"/>
    <property type="project" value="InterPro"/>
</dbReference>
<reference evidence="7" key="1">
    <citation type="submission" date="2013-08" db="EMBL/GenBank/DDBJ databases">
        <title>Gene expansion shapes genome architecture in the human pathogen Lichtheimia corymbifera: an evolutionary genomics analysis in the ancient terrestrial Mucorales (Mucoromycotina).</title>
        <authorList>
            <person name="Schwartze V.U."/>
            <person name="Winter S."/>
            <person name="Shelest E."/>
            <person name="Marcet-Houben M."/>
            <person name="Horn F."/>
            <person name="Wehner S."/>
            <person name="Hoffmann K."/>
            <person name="Riege K."/>
            <person name="Sammeth M."/>
            <person name="Nowrousian M."/>
            <person name="Valiante V."/>
            <person name="Linde J."/>
            <person name="Jacobsen I.D."/>
            <person name="Marz M."/>
            <person name="Brakhage A.A."/>
            <person name="Gabaldon T."/>
            <person name="Bocker S."/>
            <person name="Voigt K."/>
        </authorList>
    </citation>
    <scope>NUCLEOTIDE SEQUENCE [LARGE SCALE GENOMIC DNA]</scope>
    <source>
        <strain evidence="7">FSU 9682</strain>
    </source>
</reference>
<dbReference type="Proteomes" id="UP000027586">
    <property type="component" value="Unassembled WGS sequence"/>
</dbReference>
<dbReference type="InterPro" id="IPR036396">
    <property type="entry name" value="Cyt_P450_sf"/>
</dbReference>
<dbReference type="OrthoDB" id="2789670at2759"/>
<keyword evidence="8" id="KW-1185">Reference proteome</keyword>
<dbReference type="PROSITE" id="PS00086">
    <property type="entry name" value="CYTOCHROME_P450"/>
    <property type="match status" value="1"/>
</dbReference>
<keyword evidence="5 6" id="KW-0349">Heme</keyword>
<dbReference type="InterPro" id="IPR017972">
    <property type="entry name" value="Cyt_P450_CS"/>
</dbReference>
<keyword evidence="2 6" id="KW-0560">Oxidoreductase</keyword>
<evidence type="ECO:0000256" key="3">
    <source>
        <dbReference type="ARBA" id="ARBA00023004"/>
    </source>
</evidence>
<keyword evidence="1 5" id="KW-0479">Metal-binding</keyword>
<dbReference type="SUPFAM" id="SSF48264">
    <property type="entry name" value="Cytochrome P450"/>
    <property type="match status" value="1"/>
</dbReference>
<evidence type="ECO:0000313" key="8">
    <source>
        <dbReference type="Proteomes" id="UP000027586"/>
    </source>
</evidence>
<dbReference type="PANTHER" id="PTHR46300:SF2">
    <property type="entry name" value="CYTOCHROME P450 MONOOXYGENASE ALNH-RELATED"/>
    <property type="match status" value="1"/>
</dbReference>
<dbReference type="STRING" id="1263082.A0A068RIH9"/>
<dbReference type="PANTHER" id="PTHR46300">
    <property type="entry name" value="P450, PUTATIVE (EUROFUNG)-RELATED-RELATED"/>
    <property type="match status" value="1"/>
</dbReference>
<organism evidence="7 8">
    <name type="scientific">Lichtheimia corymbifera JMRC:FSU:9682</name>
    <dbReference type="NCBI Taxonomy" id="1263082"/>
    <lineage>
        <taxon>Eukaryota</taxon>
        <taxon>Fungi</taxon>
        <taxon>Fungi incertae sedis</taxon>
        <taxon>Mucoromycota</taxon>
        <taxon>Mucoromycotina</taxon>
        <taxon>Mucoromycetes</taxon>
        <taxon>Mucorales</taxon>
        <taxon>Lichtheimiaceae</taxon>
        <taxon>Lichtheimia</taxon>
    </lineage>
</organism>
<dbReference type="Pfam" id="PF00067">
    <property type="entry name" value="p450"/>
    <property type="match status" value="1"/>
</dbReference>
<accession>A0A068RIH9</accession>